<evidence type="ECO:0000256" key="4">
    <source>
        <dbReference type="ARBA" id="ARBA00023128"/>
    </source>
</evidence>
<evidence type="ECO:0000256" key="6">
    <source>
        <dbReference type="RuleBase" id="RU004396"/>
    </source>
</evidence>
<evidence type="ECO:0000313" key="8">
    <source>
        <dbReference type="Proteomes" id="UP000010556"/>
    </source>
</evidence>
<keyword evidence="5" id="KW-0472">Membrane</keyword>
<dbReference type="SUPFAM" id="SSF81411">
    <property type="entry name" value="Mitochondrial cytochrome c oxidase subunit VIa"/>
    <property type="match status" value="1"/>
</dbReference>
<accession>L5LM99</accession>
<comment type="subcellular location">
    <subcellularLocation>
        <location evidence="1">Mitochondrion inner membrane</location>
    </subcellularLocation>
</comment>
<sequence>MEGTTKLHNVSSSKDDSRSKMAVVAESRFSGLIYQFQPQLARPMSIGAHDKEGSACMWKALTSITLLGVGVSMLNVFLTWHHAQEAEIIAYPHLCIRPKSFPWGAGNHILFHNPHTNALLIGYEDK</sequence>
<reference evidence="8" key="1">
    <citation type="journal article" date="2013" name="Science">
        <title>Comparative analysis of bat genomes provides insight into the evolution of flight and immunity.</title>
        <authorList>
            <person name="Zhang G."/>
            <person name="Cowled C."/>
            <person name="Shi Z."/>
            <person name="Huang Z."/>
            <person name="Bishop-Lilly K.A."/>
            <person name="Fang X."/>
            <person name="Wynne J.W."/>
            <person name="Xiong Z."/>
            <person name="Baker M.L."/>
            <person name="Zhao W."/>
            <person name="Tachedjian M."/>
            <person name="Zhu Y."/>
            <person name="Zhou P."/>
            <person name="Jiang X."/>
            <person name="Ng J."/>
            <person name="Yang L."/>
            <person name="Wu L."/>
            <person name="Xiao J."/>
            <person name="Feng Y."/>
            <person name="Chen Y."/>
            <person name="Sun X."/>
            <person name="Zhang Y."/>
            <person name="Marsh G.A."/>
            <person name="Crameri G."/>
            <person name="Broder C.C."/>
            <person name="Frey K.G."/>
            <person name="Wang L.F."/>
            <person name="Wang J."/>
        </authorList>
    </citation>
    <scope>NUCLEOTIDE SEQUENCE [LARGE SCALE GENOMIC DNA]</scope>
</reference>
<evidence type="ECO:0000313" key="7">
    <source>
        <dbReference type="EMBL" id="ELK27167.1"/>
    </source>
</evidence>
<dbReference type="Proteomes" id="UP000010556">
    <property type="component" value="Unassembled WGS sequence"/>
</dbReference>
<evidence type="ECO:0000256" key="2">
    <source>
        <dbReference type="ARBA" id="ARBA00022792"/>
    </source>
</evidence>
<gene>
    <name evidence="7" type="ORF">MDA_GLEAN10015777</name>
</gene>
<dbReference type="AlphaFoldDB" id="L5LM99"/>
<dbReference type="PIRSF" id="PIRSF000277">
    <property type="entry name" value="COX6A1"/>
    <property type="match status" value="1"/>
</dbReference>
<dbReference type="EMBL" id="KB110502">
    <property type="protein sequence ID" value="ELK27167.1"/>
    <property type="molecule type" value="Genomic_DNA"/>
</dbReference>
<dbReference type="InterPro" id="IPR036418">
    <property type="entry name" value="Cyt_c_oxidase_su6a_sf"/>
</dbReference>
<keyword evidence="3" id="KW-0809">Transit peptide</keyword>
<dbReference type="GO" id="GO:0006123">
    <property type="term" value="P:mitochondrial electron transport, cytochrome c to oxygen"/>
    <property type="evidence" value="ECO:0007669"/>
    <property type="project" value="TreeGrafter"/>
</dbReference>
<name>L5LM99_MYODS</name>
<organism evidence="7 8">
    <name type="scientific">Myotis davidii</name>
    <name type="common">David's myotis</name>
    <dbReference type="NCBI Taxonomy" id="225400"/>
    <lineage>
        <taxon>Eukaryota</taxon>
        <taxon>Metazoa</taxon>
        <taxon>Chordata</taxon>
        <taxon>Craniata</taxon>
        <taxon>Vertebrata</taxon>
        <taxon>Euteleostomi</taxon>
        <taxon>Mammalia</taxon>
        <taxon>Eutheria</taxon>
        <taxon>Laurasiatheria</taxon>
        <taxon>Chiroptera</taxon>
        <taxon>Yangochiroptera</taxon>
        <taxon>Vespertilionidae</taxon>
        <taxon>Myotis</taxon>
    </lineage>
</organism>
<dbReference type="GO" id="GO:0030234">
    <property type="term" value="F:enzyme regulator activity"/>
    <property type="evidence" value="ECO:0007669"/>
    <property type="project" value="TreeGrafter"/>
</dbReference>
<keyword evidence="8" id="KW-1185">Reference proteome</keyword>
<proteinExistence type="inferred from homology"/>
<evidence type="ECO:0000256" key="5">
    <source>
        <dbReference type="ARBA" id="ARBA00023136"/>
    </source>
</evidence>
<keyword evidence="4" id="KW-0496">Mitochondrion</keyword>
<dbReference type="GO" id="GO:0005743">
    <property type="term" value="C:mitochondrial inner membrane"/>
    <property type="evidence" value="ECO:0007669"/>
    <property type="project" value="UniProtKB-SubCell"/>
</dbReference>
<evidence type="ECO:0000256" key="1">
    <source>
        <dbReference type="ARBA" id="ARBA00004273"/>
    </source>
</evidence>
<dbReference type="InterPro" id="IPR001349">
    <property type="entry name" value="Cyt_c_oxidase_su6a"/>
</dbReference>
<keyword evidence="2" id="KW-0999">Mitochondrion inner membrane</keyword>
<dbReference type="PANTHER" id="PTHR11504">
    <property type="entry name" value="CYTOCHROME C OXIDASE POLYPEPTIDE VIA"/>
    <property type="match status" value="1"/>
</dbReference>
<dbReference type="Pfam" id="PF02046">
    <property type="entry name" value="COX6A"/>
    <property type="match status" value="1"/>
</dbReference>
<comment type="similarity">
    <text evidence="6">Belongs to the cytochrome c oxidase subunit 6A family.</text>
</comment>
<dbReference type="PANTHER" id="PTHR11504:SF4">
    <property type="entry name" value="CYTOCHROME C OXIDASE SUBUNIT 6A1, MITOCHONDRIAL"/>
    <property type="match status" value="1"/>
</dbReference>
<protein>
    <submittedName>
        <fullName evidence="7">Cytochrome c oxidase subunit 6A1, mitochondrial</fullName>
    </submittedName>
</protein>
<evidence type="ECO:0000256" key="3">
    <source>
        <dbReference type="ARBA" id="ARBA00022946"/>
    </source>
</evidence>
<dbReference type="Gene3D" id="4.10.95.10">
    <property type="entry name" value="Cytochrome c oxidase, subunit VIa"/>
    <property type="match status" value="1"/>
</dbReference>